<evidence type="ECO:0000259" key="13">
    <source>
        <dbReference type="Pfam" id="PF00133"/>
    </source>
</evidence>
<comment type="subunit">
    <text evidence="12">Monomer.</text>
</comment>
<dbReference type="GO" id="GO:0002161">
    <property type="term" value="F:aminoacyl-tRNA deacylase activity"/>
    <property type="evidence" value="ECO:0007669"/>
    <property type="project" value="InterPro"/>
</dbReference>
<dbReference type="Gene3D" id="1.10.10.830">
    <property type="entry name" value="Ile-tRNA synthetase CP2 domain-like"/>
    <property type="match status" value="1"/>
</dbReference>
<evidence type="ECO:0000256" key="4">
    <source>
        <dbReference type="ARBA" id="ARBA00022723"/>
    </source>
</evidence>
<dbReference type="EMBL" id="CP029353">
    <property type="protein sequence ID" value="AWK86672.1"/>
    <property type="molecule type" value="Genomic_DNA"/>
</dbReference>
<dbReference type="Gene3D" id="3.40.50.620">
    <property type="entry name" value="HUPs"/>
    <property type="match status" value="2"/>
</dbReference>
<comment type="subcellular location">
    <subcellularLocation>
        <location evidence="12">Cytoplasm</location>
    </subcellularLocation>
</comment>
<keyword evidence="17" id="KW-1185">Reference proteome</keyword>
<evidence type="ECO:0000256" key="5">
    <source>
        <dbReference type="ARBA" id="ARBA00022741"/>
    </source>
</evidence>
<evidence type="ECO:0000259" key="15">
    <source>
        <dbReference type="Pfam" id="PF08264"/>
    </source>
</evidence>
<dbReference type="InterPro" id="IPR050081">
    <property type="entry name" value="Ile-tRNA_ligase"/>
</dbReference>
<dbReference type="Pfam" id="PF08264">
    <property type="entry name" value="Anticodon_1"/>
    <property type="match status" value="1"/>
</dbReference>
<keyword evidence="7 12" id="KW-0067">ATP-binding</keyword>
<organism evidence="16 17">
    <name type="scientific">Azospirillum thermophilum</name>
    <dbReference type="NCBI Taxonomy" id="2202148"/>
    <lineage>
        <taxon>Bacteria</taxon>
        <taxon>Pseudomonadati</taxon>
        <taxon>Pseudomonadota</taxon>
        <taxon>Alphaproteobacteria</taxon>
        <taxon>Rhodospirillales</taxon>
        <taxon>Azospirillaceae</taxon>
        <taxon>Azospirillum</taxon>
    </lineage>
</organism>
<keyword evidence="4 12" id="KW-0479">Metal-binding</keyword>
<dbReference type="GO" id="GO:0005829">
    <property type="term" value="C:cytosol"/>
    <property type="evidence" value="ECO:0007669"/>
    <property type="project" value="TreeGrafter"/>
</dbReference>
<feature type="binding site" evidence="12">
    <location>
        <position position="621"/>
    </location>
    <ligand>
        <name>ATP</name>
        <dbReference type="ChEBI" id="CHEBI:30616"/>
    </ligand>
</feature>
<comment type="domain">
    <text evidence="12">IleRS has two distinct active sites: one for aminoacylation and one for editing. The misactivated valine is translocated from the active site to the editing site, which sterically excludes the correctly activated isoleucine. The single editing site contains two valyl binding pockets, one specific for each substrate (Val-AMP or Val-tRNA(Ile)).</text>
</comment>
<feature type="short sequence motif" description="'HIGH' region" evidence="12">
    <location>
        <begin position="59"/>
        <end position="69"/>
    </location>
</feature>
<dbReference type="InterPro" id="IPR002300">
    <property type="entry name" value="aa-tRNA-synth_Ia"/>
</dbReference>
<dbReference type="SUPFAM" id="SSF47323">
    <property type="entry name" value="Anticodon-binding domain of a subclass of class I aminoacyl-tRNA synthetases"/>
    <property type="match status" value="1"/>
</dbReference>
<dbReference type="InterPro" id="IPR009008">
    <property type="entry name" value="Val/Leu/Ile-tRNA-synth_edit"/>
</dbReference>
<reference evidence="17" key="1">
    <citation type="submission" date="2018-05" db="EMBL/GenBank/DDBJ databases">
        <title>Azospirillum thermophila sp. nov., a novel isolated from hot spring.</title>
        <authorList>
            <person name="Zhao Z."/>
        </authorList>
    </citation>
    <scope>NUCLEOTIDE SEQUENCE [LARGE SCALE GENOMIC DNA]</scope>
    <source>
        <strain evidence="17">CFH 70021</strain>
    </source>
</reference>
<comment type="function">
    <text evidence="10 12">Catalyzes the attachment of isoleucine to tRNA(Ile). As IleRS can inadvertently accommodate and process structurally similar amino acids such as valine, to avoid such errors it has two additional distinct tRNA(Ile)-dependent editing activities. One activity is designated as 'pretransfer' editing and involves the hydrolysis of activated Val-AMP. The other activity is designated 'posttransfer' editing and involves deacylation of mischarged Val-tRNA(Ile).</text>
</comment>
<dbReference type="PANTHER" id="PTHR42765">
    <property type="entry name" value="SOLEUCYL-TRNA SYNTHETASE"/>
    <property type="match status" value="1"/>
</dbReference>
<dbReference type="HAMAP" id="MF_02002">
    <property type="entry name" value="Ile_tRNA_synth_type1"/>
    <property type="match status" value="1"/>
</dbReference>
<comment type="cofactor">
    <cofactor evidence="12">
        <name>Zn(2+)</name>
        <dbReference type="ChEBI" id="CHEBI:29105"/>
    </cofactor>
    <text evidence="12">Binds 1 zinc ion per subunit.</text>
</comment>
<dbReference type="OrthoDB" id="9810365at2"/>
<evidence type="ECO:0000256" key="3">
    <source>
        <dbReference type="ARBA" id="ARBA00022598"/>
    </source>
</evidence>
<dbReference type="InterPro" id="IPR001412">
    <property type="entry name" value="aa-tRNA-synth_I_CS"/>
</dbReference>
<gene>
    <name evidence="12" type="primary">ileS</name>
    <name evidence="16" type="ORF">DEW08_10875</name>
</gene>
<dbReference type="GO" id="GO:0006428">
    <property type="term" value="P:isoleucyl-tRNA aminoacylation"/>
    <property type="evidence" value="ECO:0007669"/>
    <property type="project" value="UniProtKB-UniRule"/>
</dbReference>
<dbReference type="Pfam" id="PF06827">
    <property type="entry name" value="zf-FPG_IleRS"/>
    <property type="match status" value="1"/>
</dbReference>
<evidence type="ECO:0000256" key="8">
    <source>
        <dbReference type="ARBA" id="ARBA00022917"/>
    </source>
</evidence>
<feature type="binding site" evidence="12">
    <location>
        <position position="938"/>
    </location>
    <ligand>
        <name>Zn(2+)</name>
        <dbReference type="ChEBI" id="CHEBI:29105"/>
    </ligand>
</feature>
<dbReference type="RefSeq" id="WP_109327040.1">
    <property type="nucleotide sequence ID" value="NZ_CP029353.1"/>
</dbReference>
<dbReference type="InterPro" id="IPR033708">
    <property type="entry name" value="Anticodon_Ile_BEm"/>
</dbReference>
<comment type="similarity">
    <text evidence="1 12">Belongs to the class-I aminoacyl-tRNA synthetase family. IleS type 1 subfamily.</text>
</comment>
<dbReference type="GO" id="GO:0008270">
    <property type="term" value="F:zinc ion binding"/>
    <property type="evidence" value="ECO:0007669"/>
    <property type="project" value="UniProtKB-UniRule"/>
</dbReference>
<dbReference type="GO" id="GO:0000049">
    <property type="term" value="F:tRNA binding"/>
    <property type="evidence" value="ECO:0007669"/>
    <property type="project" value="InterPro"/>
</dbReference>
<dbReference type="Gene3D" id="1.10.730.20">
    <property type="match status" value="1"/>
</dbReference>
<evidence type="ECO:0000256" key="9">
    <source>
        <dbReference type="ARBA" id="ARBA00023146"/>
    </source>
</evidence>
<evidence type="ECO:0000256" key="2">
    <source>
        <dbReference type="ARBA" id="ARBA00022490"/>
    </source>
</evidence>
<dbReference type="SUPFAM" id="SSF52374">
    <property type="entry name" value="Nucleotidylyl transferase"/>
    <property type="match status" value="1"/>
</dbReference>
<evidence type="ECO:0000259" key="14">
    <source>
        <dbReference type="Pfam" id="PF06827"/>
    </source>
</evidence>
<proteinExistence type="inferred from homology"/>
<dbReference type="PANTHER" id="PTHR42765:SF1">
    <property type="entry name" value="ISOLEUCINE--TRNA LIGASE, MITOCHONDRIAL"/>
    <property type="match status" value="1"/>
</dbReference>
<feature type="domain" description="Methionyl/Valyl/Leucyl/Isoleucyl-tRNA synthetase anticodon-binding" evidence="15">
    <location>
        <begin position="701"/>
        <end position="857"/>
    </location>
</feature>
<dbReference type="InterPro" id="IPR002301">
    <property type="entry name" value="Ile-tRNA-ligase"/>
</dbReference>
<evidence type="ECO:0000256" key="7">
    <source>
        <dbReference type="ARBA" id="ARBA00022840"/>
    </source>
</evidence>
<keyword evidence="8 12" id="KW-0648">Protein biosynthesis</keyword>
<evidence type="ECO:0000256" key="10">
    <source>
        <dbReference type="ARBA" id="ARBA00025217"/>
    </source>
</evidence>
<feature type="binding site" evidence="12">
    <location>
        <position position="577"/>
    </location>
    <ligand>
        <name>L-isoleucyl-5'-AMP</name>
        <dbReference type="ChEBI" id="CHEBI:178002"/>
    </ligand>
</feature>
<name>A0A2S2CQC2_9PROT</name>
<dbReference type="InterPro" id="IPR013155">
    <property type="entry name" value="M/V/L/I-tRNA-synth_anticd-bd"/>
</dbReference>
<evidence type="ECO:0000256" key="6">
    <source>
        <dbReference type="ARBA" id="ARBA00022833"/>
    </source>
</evidence>
<evidence type="ECO:0000313" key="17">
    <source>
        <dbReference type="Proteomes" id="UP000245629"/>
    </source>
</evidence>
<evidence type="ECO:0000256" key="11">
    <source>
        <dbReference type="ARBA" id="ARBA00048359"/>
    </source>
</evidence>
<feature type="short sequence motif" description="'KMSKS' region" evidence="12">
    <location>
        <begin position="618"/>
        <end position="622"/>
    </location>
</feature>
<keyword evidence="5 12" id="KW-0547">Nucleotide-binding</keyword>
<dbReference type="KEGG" id="azz:DEW08_10875"/>
<dbReference type="InterPro" id="IPR009080">
    <property type="entry name" value="tRNAsynth_Ia_anticodon-bd"/>
</dbReference>
<evidence type="ECO:0000313" key="16">
    <source>
        <dbReference type="EMBL" id="AWK86672.1"/>
    </source>
</evidence>
<feature type="domain" description="Aminoacyl-tRNA synthetase class Ia" evidence="13">
    <location>
        <begin position="29"/>
        <end position="656"/>
    </location>
</feature>
<keyword evidence="9 12" id="KW-0030">Aminoacyl-tRNA synthetase</keyword>
<keyword evidence="2 12" id="KW-0963">Cytoplasm</keyword>
<protein>
    <recommendedName>
        <fullName evidence="12">Isoleucine--tRNA ligase</fullName>
        <ecNumber evidence="12">6.1.1.5</ecNumber>
    </recommendedName>
    <alternativeName>
        <fullName evidence="12">Isoleucyl-tRNA synthetase</fullName>
        <shortName evidence="12">IleRS</shortName>
    </alternativeName>
</protein>
<dbReference type="Gene3D" id="3.90.740.10">
    <property type="entry name" value="Valyl/Leucyl/Isoleucyl-tRNA synthetase, editing domain"/>
    <property type="match status" value="1"/>
</dbReference>
<accession>A0A2S2CQC2</accession>
<dbReference type="PRINTS" id="PR00984">
    <property type="entry name" value="TRNASYNTHILE"/>
</dbReference>
<dbReference type="GO" id="GO:0005524">
    <property type="term" value="F:ATP binding"/>
    <property type="evidence" value="ECO:0007669"/>
    <property type="project" value="UniProtKB-UniRule"/>
</dbReference>
<dbReference type="AlphaFoldDB" id="A0A2S2CQC2"/>
<dbReference type="SUPFAM" id="SSF50677">
    <property type="entry name" value="ValRS/IleRS/LeuRS editing domain"/>
    <property type="match status" value="1"/>
</dbReference>
<feature type="domain" description="Zinc finger FPG/IleRS-type" evidence="14">
    <location>
        <begin position="915"/>
        <end position="943"/>
    </location>
</feature>
<evidence type="ECO:0000256" key="12">
    <source>
        <dbReference type="HAMAP-Rule" id="MF_02002"/>
    </source>
</evidence>
<comment type="catalytic activity">
    <reaction evidence="11 12">
        <text>tRNA(Ile) + L-isoleucine + ATP = L-isoleucyl-tRNA(Ile) + AMP + diphosphate</text>
        <dbReference type="Rhea" id="RHEA:11060"/>
        <dbReference type="Rhea" id="RHEA-COMP:9666"/>
        <dbReference type="Rhea" id="RHEA-COMP:9695"/>
        <dbReference type="ChEBI" id="CHEBI:30616"/>
        <dbReference type="ChEBI" id="CHEBI:33019"/>
        <dbReference type="ChEBI" id="CHEBI:58045"/>
        <dbReference type="ChEBI" id="CHEBI:78442"/>
        <dbReference type="ChEBI" id="CHEBI:78528"/>
        <dbReference type="ChEBI" id="CHEBI:456215"/>
        <dbReference type="EC" id="6.1.1.5"/>
    </reaction>
</comment>
<dbReference type="NCBIfam" id="TIGR00392">
    <property type="entry name" value="ileS"/>
    <property type="match status" value="1"/>
</dbReference>
<keyword evidence="6 12" id="KW-0862">Zinc</keyword>
<sequence>MTRDYKSTVFLPRTDFPMRGGLPTKEPELLKRWAGMDLFGKLRETAKGREKFVLHDGPPYANGNIHIGHAVNKILKDVIVRFRQMQGYDSNYVPGWDCHGLPIEWKIEEKYRTAGKDKDEVPILQFRAECRQFAQHWIDVQAEEFRRLGVEGNWTVPYLTMTFPAEAQIAREIHKFAANGGLYKGAKPVMWSVVEKTALADAEIEYHDHTSTTAFARFPVWGSGTPEVDEASIVIWTTTPWTLPANRALAYGDEIEYGVYKVTAVADDSLAKVGERLVLATTLAESVAREAKIAEWTQIHRFPGTRLAGTYCRHPLHGKGYDFRVPMLAGGFVTTDAGTGFVHIAPSHGEDDFHLSQANGIEVPQTVGEDGRYYAHVPLFAGLRVYTDQGKPGEANGALLKALAETGGLLASGRIRHSYPHSWRSKAPLIFRTTPQWFISMETNELRETALKAISNTRWFPAQGENRIRSMIESRPDWCISRQRAWGVPIALFVRKEDGSILRDPAVFARIAGIFEKEGSDSWFARDPQDFLGDGYRADEYEQVKDIVDVWFESGSSHAFVLEQRPELKWPADLYLEGSDQHRGWFHSSLLESCGTRGRAPYDGVLTHGFVLDEQGRKMSKSLGNVVAPQEVCDQYGADILRLWIVNSDYSEDLRIGKEIIKTQADLYRRLRNTLRYLLGALADYYSPAERIDASEMPELERWVLHRLAMLDKLVREEIEAYDFHGLFVALHNFCAVELSAFYFDVRKDSLYCDAPDSVRRRSVRTVMEHLFNALTAWLAPILCFTAEEAWLARPEGLTGDGWTEESVHLRLFPAIPESWRDDTLAAKWEAIRDVRRVVTGALELERANKKIGSSLQAAPTVHVPAETRTLLEDVDFADVCITSQITVVDGPAPEGAFTLPDVAGIAVVPGLAEGEKCERCWKVLPEVGTVEEHPTLCHRCADAVE</sequence>
<dbReference type="InterPro" id="IPR023585">
    <property type="entry name" value="Ile-tRNA-ligase_type1"/>
</dbReference>
<dbReference type="EC" id="6.1.1.5" evidence="12"/>
<dbReference type="PROSITE" id="PS00178">
    <property type="entry name" value="AA_TRNA_LIGASE_I"/>
    <property type="match status" value="1"/>
</dbReference>
<dbReference type="InterPro" id="IPR014729">
    <property type="entry name" value="Rossmann-like_a/b/a_fold"/>
</dbReference>
<evidence type="ECO:0000256" key="1">
    <source>
        <dbReference type="ARBA" id="ARBA00006887"/>
    </source>
</evidence>
<keyword evidence="3 12" id="KW-0436">Ligase</keyword>
<dbReference type="CDD" id="cd00818">
    <property type="entry name" value="IleRS_core"/>
    <property type="match status" value="1"/>
</dbReference>
<dbReference type="InterPro" id="IPR010663">
    <property type="entry name" value="Znf_FPG/IleRS"/>
</dbReference>
<feature type="binding site" evidence="12">
    <location>
        <position position="918"/>
    </location>
    <ligand>
        <name>Zn(2+)</name>
        <dbReference type="ChEBI" id="CHEBI:29105"/>
    </ligand>
</feature>
<dbReference type="Proteomes" id="UP000245629">
    <property type="component" value="Chromosome 2"/>
</dbReference>
<feature type="binding site" evidence="12">
    <location>
        <position position="921"/>
    </location>
    <ligand>
        <name>Zn(2+)</name>
        <dbReference type="ChEBI" id="CHEBI:29105"/>
    </ligand>
</feature>
<dbReference type="CDD" id="cd07960">
    <property type="entry name" value="Anticodon_Ia_Ile_BEm"/>
    <property type="match status" value="1"/>
</dbReference>
<feature type="binding site" evidence="12">
    <location>
        <position position="941"/>
    </location>
    <ligand>
        <name>Zn(2+)</name>
        <dbReference type="ChEBI" id="CHEBI:29105"/>
    </ligand>
</feature>
<dbReference type="GO" id="GO:0004822">
    <property type="term" value="F:isoleucine-tRNA ligase activity"/>
    <property type="evidence" value="ECO:0007669"/>
    <property type="project" value="UniProtKB-UniRule"/>
</dbReference>
<dbReference type="Pfam" id="PF00133">
    <property type="entry name" value="tRNA-synt_1"/>
    <property type="match status" value="1"/>
</dbReference>